<keyword evidence="2" id="KW-0548">Nucleotidyltransferase</keyword>
<dbReference type="PROSITE" id="PS50878">
    <property type="entry name" value="RT_POL"/>
    <property type="match status" value="1"/>
</dbReference>
<organism evidence="2 3">
    <name type="scientific">Moniliophthora roreri (strain MCA 2997)</name>
    <name type="common">Cocoa frosty pod rot fungus</name>
    <name type="synonym">Crinipellis roreri</name>
    <dbReference type="NCBI Taxonomy" id="1381753"/>
    <lineage>
        <taxon>Eukaryota</taxon>
        <taxon>Fungi</taxon>
        <taxon>Dikarya</taxon>
        <taxon>Basidiomycota</taxon>
        <taxon>Agaricomycotina</taxon>
        <taxon>Agaricomycetes</taxon>
        <taxon>Agaricomycetidae</taxon>
        <taxon>Agaricales</taxon>
        <taxon>Marasmiineae</taxon>
        <taxon>Marasmiaceae</taxon>
        <taxon>Moniliophthora</taxon>
    </lineage>
</organism>
<dbReference type="PANTHER" id="PTHR24559">
    <property type="entry name" value="TRANSPOSON TY3-I GAG-POL POLYPROTEIN"/>
    <property type="match status" value="1"/>
</dbReference>
<dbReference type="InterPro" id="IPR043502">
    <property type="entry name" value="DNA/RNA_pol_sf"/>
</dbReference>
<dbReference type="PANTHER" id="PTHR24559:SF440">
    <property type="entry name" value="RIBONUCLEASE H"/>
    <property type="match status" value="1"/>
</dbReference>
<evidence type="ECO:0000313" key="2">
    <source>
        <dbReference type="EMBL" id="ESK83262.1"/>
    </source>
</evidence>
<dbReference type="InterPro" id="IPR053134">
    <property type="entry name" value="RNA-dir_DNA_polymerase"/>
</dbReference>
<dbReference type="EMBL" id="AWSO01001600">
    <property type="protein sequence ID" value="ESK83262.1"/>
    <property type="molecule type" value="Genomic_DNA"/>
</dbReference>
<dbReference type="Proteomes" id="UP000017559">
    <property type="component" value="Unassembled WGS sequence"/>
</dbReference>
<dbReference type="AlphaFoldDB" id="V2WNX3"/>
<keyword evidence="3" id="KW-1185">Reference proteome</keyword>
<keyword evidence="2" id="KW-0808">Transferase</keyword>
<dbReference type="KEGG" id="mrr:Moror_15073"/>
<dbReference type="HOGENOM" id="CLU_000384_42_2_1"/>
<dbReference type="InterPro" id="IPR043128">
    <property type="entry name" value="Rev_trsase/Diguanyl_cyclase"/>
</dbReference>
<reference evidence="2 3" key="1">
    <citation type="journal article" date="2014" name="BMC Genomics">
        <title>Genome and secretome analysis of the hemibiotrophic fungal pathogen, Moniliophthora roreri, which causes frosty pod rot disease of cacao: mechanisms of the biotrophic and necrotrophic phases.</title>
        <authorList>
            <person name="Meinhardt L.W."/>
            <person name="Costa G.G.L."/>
            <person name="Thomazella D.P.T."/>
            <person name="Teixeira P.J.P.L."/>
            <person name="Carazzolle M.F."/>
            <person name="Schuster S.C."/>
            <person name="Carlson J.E."/>
            <person name="Guiltinan M.J."/>
            <person name="Mieczkowski P."/>
            <person name="Farmer A."/>
            <person name="Ramaraj T."/>
            <person name="Crozier J."/>
            <person name="Davis R.E."/>
            <person name="Shao J."/>
            <person name="Melnick R.L."/>
            <person name="Pereira G.A.G."/>
            <person name="Bailey B.A."/>
        </authorList>
    </citation>
    <scope>NUCLEOTIDE SEQUENCE [LARGE SCALE GENOMIC DNA]</scope>
    <source>
        <strain evidence="2 3">MCA 2997</strain>
    </source>
</reference>
<comment type="caution">
    <text evidence="2">The sequence shown here is derived from an EMBL/GenBank/DDBJ whole genome shotgun (WGS) entry which is preliminary data.</text>
</comment>
<dbReference type="Gene3D" id="3.10.10.10">
    <property type="entry name" value="HIV Type 1 Reverse Transcriptase, subunit A, domain 1"/>
    <property type="match status" value="1"/>
</dbReference>
<dbReference type="Pfam" id="PF00078">
    <property type="entry name" value="RVT_1"/>
    <property type="match status" value="1"/>
</dbReference>
<dbReference type="GO" id="GO:0003964">
    <property type="term" value="F:RNA-directed DNA polymerase activity"/>
    <property type="evidence" value="ECO:0007669"/>
    <property type="project" value="UniProtKB-KW"/>
</dbReference>
<name>V2WNX3_MONRO</name>
<protein>
    <submittedName>
        <fullName evidence="2">Reverse transcriptase-rnase h-integrase</fullName>
    </submittedName>
</protein>
<proteinExistence type="predicted"/>
<evidence type="ECO:0000313" key="3">
    <source>
        <dbReference type="Proteomes" id="UP000017559"/>
    </source>
</evidence>
<gene>
    <name evidence="2" type="ORF">Moror_15073</name>
</gene>
<dbReference type="OrthoDB" id="3250101at2759"/>
<feature type="domain" description="Reverse transcriptase" evidence="1">
    <location>
        <begin position="77"/>
        <end position="258"/>
    </location>
</feature>
<dbReference type="SUPFAM" id="SSF56672">
    <property type="entry name" value="DNA/RNA polymerases"/>
    <property type="match status" value="1"/>
</dbReference>
<sequence length="279" mass="32541">MAHQQQTVKKGIDELIPSYLLGYRDRLEKGKAERFPPARTYDHTIDLKPDFVPRNCKLYPLSPTEQVEQDKFLDENLWKGYIRKSKSLMASPFFFVAKKEKGALRPTQDYRELNKGTVKNAYPLPLISELLDKLKGATVFTKLNLQNGYNNIRIKDRDQWKAAFKTNRGLFEPTVMFFGLSNSPATFQAFMNDILSDFIDEGWCVVYMDDILLFSKDQDEHKEQTERLMHCLKKHDLFLKPEKCEFDITEVIFLGMVIRPGYIAMDPVKLARIAEWEPL</sequence>
<dbReference type="InterPro" id="IPR000477">
    <property type="entry name" value="RT_dom"/>
</dbReference>
<evidence type="ECO:0000259" key="1">
    <source>
        <dbReference type="PROSITE" id="PS50878"/>
    </source>
</evidence>
<keyword evidence="2" id="KW-0695">RNA-directed DNA polymerase</keyword>
<dbReference type="Gene3D" id="3.30.70.270">
    <property type="match status" value="1"/>
</dbReference>
<accession>V2WNX3</accession>
<dbReference type="CDD" id="cd01647">
    <property type="entry name" value="RT_LTR"/>
    <property type="match status" value="1"/>
</dbReference>